<dbReference type="EMBL" id="CP118246">
    <property type="protein sequence ID" value="WDR01707.1"/>
    <property type="molecule type" value="Genomic_DNA"/>
</dbReference>
<sequence length="84" mass="8916">MVDIATNPRSRRLLANVARLGQDLDLTVVAEGIETEEQLAVLQAHTGVDLVQGFLFGRPMAASGIGALIEQLNAAPADNIRKHG</sequence>
<dbReference type="Pfam" id="PF00563">
    <property type="entry name" value="EAL"/>
    <property type="match status" value="1"/>
</dbReference>
<feature type="domain" description="EAL" evidence="1">
    <location>
        <begin position="1"/>
        <end position="73"/>
    </location>
</feature>
<evidence type="ECO:0000313" key="2">
    <source>
        <dbReference type="EMBL" id="WDR01707.1"/>
    </source>
</evidence>
<dbReference type="Proteomes" id="UP001220530">
    <property type="component" value="Chromosome"/>
</dbReference>
<dbReference type="PANTHER" id="PTHR33121:SF70">
    <property type="entry name" value="SIGNALING PROTEIN YKOW"/>
    <property type="match status" value="1"/>
</dbReference>
<dbReference type="SUPFAM" id="SSF141868">
    <property type="entry name" value="EAL domain-like"/>
    <property type="match status" value="1"/>
</dbReference>
<accession>A0ABY7YKK1</accession>
<evidence type="ECO:0000313" key="3">
    <source>
        <dbReference type="Proteomes" id="UP001220530"/>
    </source>
</evidence>
<evidence type="ECO:0000259" key="1">
    <source>
        <dbReference type="PROSITE" id="PS50883"/>
    </source>
</evidence>
<dbReference type="RefSeq" id="WP_282218117.1">
    <property type="nucleotide sequence ID" value="NZ_CP118246.1"/>
</dbReference>
<proteinExistence type="predicted"/>
<reference evidence="2 3" key="1">
    <citation type="submission" date="2023-02" db="EMBL/GenBank/DDBJ databases">
        <title>Devosia algicola sp. nov., isolated from the phycosphere of marine algae.</title>
        <authorList>
            <person name="Kim J.M."/>
            <person name="Lee J.K."/>
            <person name="Choi B.J."/>
            <person name="Bayburt H."/>
            <person name="Jeon C.O."/>
        </authorList>
    </citation>
    <scope>NUCLEOTIDE SEQUENCE [LARGE SCALE GENOMIC DNA]</scope>
    <source>
        <strain evidence="2 3">G20-9</strain>
    </source>
</reference>
<dbReference type="Gene3D" id="3.20.20.450">
    <property type="entry name" value="EAL domain"/>
    <property type="match status" value="1"/>
</dbReference>
<dbReference type="InterPro" id="IPR001633">
    <property type="entry name" value="EAL_dom"/>
</dbReference>
<protein>
    <submittedName>
        <fullName evidence="2">EAL domain-containing protein</fullName>
    </submittedName>
</protein>
<gene>
    <name evidence="2" type="ORF">PSQ19_13245</name>
</gene>
<dbReference type="PROSITE" id="PS50883">
    <property type="entry name" value="EAL"/>
    <property type="match status" value="1"/>
</dbReference>
<dbReference type="PANTHER" id="PTHR33121">
    <property type="entry name" value="CYCLIC DI-GMP PHOSPHODIESTERASE PDEF"/>
    <property type="match status" value="1"/>
</dbReference>
<name>A0ABY7YKK1_9HYPH</name>
<organism evidence="2 3">
    <name type="scientific">Devosia algicola</name>
    <dbReference type="NCBI Taxonomy" id="3026418"/>
    <lineage>
        <taxon>Bacteria</taxon>
        <taxon>Pseudomonadati</taxon>
        <taxon>Pseudomonadota</taxon>
        <taxon>Alphaproteobacteria</taxon>
        <taxon>Hyphomicrobiales</taxon>
        <taxon>Devosiaceae</taxon>
        <taxon>Devosia</taxon>
    </lineage>
</organism>
<dbReference type="InterPro" id="IPR035919">
    <property type="entry name" value="EAL_sf"/>
</dbReference>
<keyword evidence="3" id="KW-1185">Reference proteome</keyword>
<dbReference type="InterPro" id="IPR050706">
    <property type="entry name" value="Cyclic-di-GMP_PDE-like"/>
</dbReference>